<dbReference type="EMBL" id="JAAONZ010000023">
    <property type="protein sequence ID" value="NHO68032.1"/>
    <property type="molecule type" value="Genomic_DNA"/>
</dbReference>
<dbReference type="AlphaFoldDB" id="A0A9E5MPN1"/>
<comment type="caution">
    <text evidence="1">The sequence shown here is derived from an EMBL/GenBank/DDBJ whole genome shotgun (WGS) entry which is preliminary data.</text>
</comment>
<accession>A0A9E5MPN1</accession>
<dbReference type="Pfam" id="PF14357">
    <property type="entry name" value="DUF4404"/>
    <property type="match status" value="1"/>
</dbReference>
<evidence type="ECO:0000313" key="1">
    <source>
        <dbReference type="EMBL" id="NHO68032.1"/>
    </source>
</evidence>
<dbReference type="InterPro" id="IPR025516">
    <property type="entry name" value="DUF4404"/>
</dbReference>
<protein>
    <submittedName>
        <fullName evidence="1">DUF4404 family protein</fullName>
    </submittedName>
</protein>
<sequence>MNIDSNEELKAQIEEVRKLMQTAIDGKQRDLLGNLLANMGGGQVQAEPSHLGEQLEEQAVGFESKHPKLARALREVMDTLNKMGV</sequence>
<evidence type="ECO:0000313" key="2">
    <source>
        <dbReference type="Proteomes" id="UP000787472"/>
    </source>
</evidence>
<dbReference type="RefSeq" id="WP_167191647.1">
    <property type="nucleotide sequence ID" value="NZ_JAAONZ010000023.1"/>
</dbReference>
<proteinExistence type="predicted"/>
<reference evidence="1" key="1">
    <citation type="submission" date="2020-03" db="EMBL/GenBank/DDBJ databases">
        <authorList>
            <person name="Guo F."/>
        </authorList>
    </citation>
    <scope>NUCLEOTIDE SEQUENCE</scope>
    <source>
        <strain evidence="1">JCM 30134</strain>
    </source>
</reference>
<name>A0A9E5MPN1_9GAMM</name>
<dbReference type="Proteomes" id="UP000787472">
    <property type="component" value="Unassembled WGS sequence"/>
</dbReference>
<keyword evidence="2" id="KW-1185">Reference proteome</keyword>
<gene>
    <name evidence="1" type="ORF">G8770_20995</name>
</gene>
<organism evidence="1 2">
    <name type="scientific">Pseudomaricurvus hydrocarbonicus</name>
    <dbReference type="NCBI Taxonomy" id="1470433"/>
    <lineage>
        <taxon>Bacteria</taxon>
        <taxon>Pseudomonadati</taxon>
        <taxon>Pseudomonadota</taxon>
        <taxon>Gammaproteobacteria</taxon>
        <taxon>Cellvibrionales</taxon>
        <taxon>Cellvibrionaceae</taxon>
        <taxon>Pseudomaricurvus</taxon>
    </lineage>
</organism>